<organism evidence="4 5">
    <name type="scientific">Candidatus Taenaricola geysiri</name>
    <dbReference type="NCBI Taxonomy" id="1974752"/>
    <lineage>
        <taxon>Bacteria</taxon>
        <taxon>Pseudomonadati</taxon>
        <taxon>Candidatus Omnitrophota</taxon>
        <taxon>Candidatus Taenaricola</taxon>
    </lineage>
</organism>
<comment type="caution">
    <text evidence="4">The sequence shown here is derived from an EMBL/GenBank/DDBJ whole genome shotgun (WGS) entry which is preliminary data.</text>
</comment>
<dbReference type="Pfam" id="PF00534">
    <property type="entry name" value="Glycos_transf_1"/>
    <property type="match status" value="1"/>
</dbReference>
<dbReference type="InterPro" id="IPR028098">
    <property type="entry name" value="Glyco_trans_4-like_N"/>
</dbReference>
<protein>
    <recommendedName>
        <fullName evidence="6">Glycosyltransferase family 1 protein</fullName>
    </recommendedName>
</protein>
<dbReference type="Gene3D" id="3.40.50.2000">
    <property type="entry name" value="Glycogen Phosphorylase B"/>
    <property type="match status" value="2"/>
</dbReference>
<evidence type="ECO:0008006" key="6">
    <source>
        <dbReference type="Google" id="ProtNLM"/>
    </source>
</evidence>
<sequence>MFLKKCQISRYGEVMNIAIDVRSILKKEKTGIGYYTFNLINALAKIDRNNDYALYSKIRFFSRDKKPPALPGENFRHKIDRFNLGPPVVLKNTDIFHTSAYDLKPPKGAKFVITVHDIIPKVFPQGHPKDVLEKLDNLLKSVLAAADVILADTKCTANDLKRHYSGQTGQKIKVLYPGVGDEFCVLPQEAKNLYKETLLKYNIYTNYIIYIGTIEPRKNINGLIKAYKALKSGHNIKQTLVITGMKGWMYDDVFKLTEELGLKKDIVFTGYVPCEDLKVLYNFADVSVYPSFYEGAGLPILEAFKCGCPVVTSNVSSMSELAGDAAVLTDPYKIDSIADGIYSVLSDVGLRNSLAQKGLKRAAEFSWDMTAKNLLEIFKGF</sequence>
<name>A0A2J0LGB2_9BACT</name>
<dbReference type="FunFam" id="3.40.50.2000:FF:000119">
    <property type="entry name" value="Glycosyl transferase group 1"/>
    <property type="match status" value="1"/>
</dbReference>
<reference evidence="4 5" key="1">
    <citation type="submission" date="2017-09" db="EMBL/GenBank/DDBJ databases">
        <title>Depth-based differentiation of microbial function through sediment-hosted aquifers and enrichment of novel symbionts in the deep terrestrial subsurface.</title>
        <authorList>
            <person name="Probst A.J."/>
            <person name="Ladd B."/>
            <person name="Jarett J.K."/>
            <person name="Geller-Mcgrath D.E."/>
            <person name="Sieber C.M."/>
            <person name="Emerson J.B."/>
            <person name="Anantharaman K."/>
            <person name="Thomas B.C."/>
            <person name="Malmstrom R."/>
            <person name="Stieglmeier M."/>
            <person name="Klingl A."/>
            <person name="Woyke T."/>
            <person name="Ryan C.M."/>
            <person name="Banfield J.F."/>
        </authorList>
    </citation>
    <scope>NUCLEOTIDE SEQUENCE [LARGE SCALE GENOMIC DNA]</scope>
    <source>
        <strain evidence="4">CG12_big_fil_rev_8_21_14_0_65_43_15</strain>
    </source>
</reference>
<dbReference type="EMBL" id="PFGP01000022">
    <property type="protein sequence ID" value="PIW66878.1"/>
    <property type="molecule type" value="Genomic_DNA"/>
</dbReference>
<keyword evidence="1" id="KW-0808">Transferase</keyword>
<dbReference type="Pfam" id="PF13439">
    <property type="entry name" value="Glyco_transf_4"/>
    <property type="match status" value="1"/>
</dbReference>
<dbReference type="GO" id="GO:0016757">
    <property type="term" value="F:glycosyltransferase activity"/>
    <property type="evidence" value="ECO:0007669"/>
    <property type="project" value="InterPro"/>
</dbReference>
<feature type="domain" description="Glycosyltransferase subfamily 4-like N-terminal" evidence="3">
    <location>
        <begin position="71"/>
        <end position="179"/>
    </location>
</feature>
<dbReference type="PANTHER" id="PTHR46401:SF2">
    <property type="entry name" value="GLYCOSYLTRANSFERASE WBBK-RELATED"/>
    <property type="match status" value="1"/>
</dbReference>
<evidence type="ECO:0000259" key="3">
    <source>
        <dbReference type="Pfam" id="PF13439"/>
    </source>
</evidence>
<evidence type="ECO:0000259" key="2">
    <source>
        <dbReference type="Pfam" id="PF00534"/>
    </source>
</evidence>
<dbReference type="CDD" id="cd03809">
    <property type="entry name" value="GT4_MtfB-like"/>
    <property type="match status" value="1"/>
</dbReference>
<evidence type="ECO:0000256" key="1">
    <source>
        <dbReference type="ARBA" id="ARBA00022679"/>
    </source>
</evidence>
<feature type="domain" description="Glycosyl transferase family 1" evidence="2">
    <location>
        <begin position="206"/>
        <end position="360"/>
    </location>
</feature>
<accession>A0A2J0LGB2</accession>
<dbReference type="PANTHER" id="PTHR46401">
    <property type="entry name" value="GLYCOSYLTRANSFERASE WBBK-RELATED"/>
    <property type="match status" value="1"/>
</dbReference>
<dbReference type="GO" id="GO:0009103">
    <property type="term" value="P:lipopolysaccharide biosynthetic process"/>
    <property type="evidence" value="ECO:0007669"/>
    <property type="project" value="TreeGrafter"/>
</dbReference>
<dbReference type="SUPFAM" id="SSF53756">
    <property type="entry name" value="UDP-Glycosyltransferase/glycogen phosphorylase"/>
    <property type="match status" value="1"/>
</dbReference>
<evidence type="ECO:0000313" key="5">
    <source>
        <dbReference type="Proteomes" id="UP000231267"/>
    </source>
</evidence>
<dbReference type="Proteomes" id="UP000231267">
    <property type="component" value="Unassembled WGS sequence"/>
</dbReference>
<gene>
    <name evidence="4" type="ORF">COW11_01045</name>
</gene>
<proteinExistence type="predicted"/>
<dbReference type="InterPro" id="IPR001296">
    <property type="entry name" value="Glyco_trans_1"/>
</dbReference>
<evidence type="ECO:0000313" key="4">
    <source>
        <dbReference type="EMBL" id="PIW66878.1"/>
    </source>
</evidence>
<dbReference type="AlphaFoldDB" id="A0A2J0LGB2"/>